<comment type="similarity">
    <text evidence="2">Belongs to the gluconokinase GntK/GntV family.</text>
</comment>
<dbReference type="InterPro" id="IPR036291">
    <property type="entry name" value="NAD(P)-bd_dom_sf"/>
</dbReference>
<dbReference type="Gene3D" id="3.40.50.300">
    <property type="entry name" value="P-loop containing nucleotide triphosphate hydrolases"/>
    <property type="match status" value="1"/>
</dbReference>
<dbReference type="InterPro" id="IPR027417">
    <property type="entry name" value="P-loop_NTPase"/>
</dbReference>
<dbReference type="PROSITE" id="PS00012">
    <property type="entry name" value="PHOSPHOPANTETHEINE"/>
    <property type="match status" value="1"/>
</dbReference>
<keyword evidence="9" id="KW-0067">ATP-binding</keyword>
<keyword evidence="7" id="KW-0547">Nucleotide-binding</keyword>
<keyword evidence="4" id="KW-0596">Phosphopantetheine</keyword>
<dbReference type="NCBIfam" id="TIGR01313">
    <property type="entry name" value="therm_gnt_kin"/>
    <property type="match status" value="1"/>
</dbReference>
<evidence type="ECO:0000259" key="13">
    <source>
        <dbReference type="PROSITE" id="PS50075"/>
    </source>
</evidence>
<dbReference type="EMBL" id="JAGPYM010000014">
    <property type="protein sequence ID" value="KAH6887431.1"/>
    <property type="molecule type" value="Genomic_DNA"/>
</dbReference>
<evidence type="ECO:0000256" key="12">
    <source>
        <dbReference type="ARBA" id="ARBA00048090"/>
    </source>
</evidence>
<evidence type="ECO:0000256" key="3">
    <source>
        <dbReference type="ARBA" id="ARBA00012054"/>
    </source>
</evidence>
<dbReference type="AlphaFoldDB" id="A0A9P8W116"/>
<keyword evidence="5" id="KW-0597">Phosphoprotein</keyword>
<evidence type="ECO:0000313" key="14">
    <source>
        <dbReference type="EMBL" id="KAH6887431.1"/>
    </source>
</evidence>
<dbReference type="GO" id="GO:0046316">
    <property type="term" value="F:gluconokinase activity"/>
    <property type="evidence" value="ECO:0007669"/>
    <property type="project" value="UniProtKB-EC"/>
</dbReference>
<sequence length="1218" mass="133894">MPASVYIPSHLESLPTDSDALQSLQTVSTRRATADDDSSLQTVDGLLRRRAVLHSHTHAVSYPSSGTTFVDYTLQQLDVFAWRVAKHYETKLPVRSTSAEKPRVVAMLGPSNLEYLITMLALSKLGHTVLLLSTRIPQVAIESLVNTTEATAIVAEARHLEVAGKVQESIPGLDVLEIAGRSTFEFAVEAHGDTQMDLALDGEVETNNIAWIIHSSGSTGLPKPIYQPHKSCLANYASSMEMKAFITLPLFHNHGICNMFRAIYSQKPIHLYNADLPLTQDHLLKIMREHKFEIFYGVPYALKLLAETEEGIALLQELRVVMYGGSACPDDLGNLLVDNGVNLVGHYGATEVGQLMTSFRPDGDKAWNYVREHEKLSPFLKWIPRGPNLYECCVTDGWPAKVQSNQPDNSYTTKDLFEPHPTIPRAWKYMCRIDDTIVLVNGEKFNPLAMEGSIRSNKNITEAVVFGAGRPYLGILVVPSSIWAGKSNQEILEGVWPVVESANQSADAFARISKAMVRVLPQDCTYPRTDKGSVIRQAFVKQFQKEIDDAYDAADVSDADLEQLDLPELQAFVRDLLFRTLATDKGIADDTDFFLLGLDSLQAIQMRSEILKTVDVGGNKLGQNVVFEQPSIEKLSKFLYNLRAGHEADDQVSIEDQMRTLIDKYEIKPPHIEQFSAVVTGATGSLGAHVVVKLSADPRVSRIYCLVRASSKSQGVERVKESMLQRQVYHTMPLEARRKIVVLPSDLSDAKLGLAVSDYESIISDLGVAIHCAWSVNFNMQLSSFEKSNIAGVANLINLCRSSASPASMNFCSSVSTCSRATTVPVPEALPSLEWAQGMGYAQSKSVAEHLCAHAAAQGVTTRVLRVGQIVGDTQHGIWNAQEAVPMMMQAAVTVGALPKLKETPSWLPVDTVAEAVADISLSDSGSLFANVANPKMFSWTDDLLPSLRKAGLSFEEVEPKEWIHRLRSSNPDPAINPPIKLVDFFASKYDKEAFAPSKAFETGIACSLSPALANAPVLDQGLVSKFINHFLNSSWKRGDANAVPKRAILVAGPCGTGKSTVGTAISQSLDVPFIEGDTLHSRAAVEQMRSHTALEDIDRFAWLDRISDRAKDTLLDLGYDSVIISCSALKATYRLRIRELLAKHGVAVLVFDLQSGRDALVKRLEERQGHYMSASMVDGQISLHENPGLDEVDVIPIDAEADQETVMKEIKWFLDKI</sequence>
<dbReference type="InterPro" id="IPR006162">
    <property type="entry name" value="Ppantetheine_attach_site"/>
</dbReference>
<dbReference type="EC" id="2.7.1.12" evidence="3"/>
<dbReference type="PROSITE" id="PS00455">
    <property type="entry name" value="AMP_BINDING"/>
    <property type="match status" value="1"/>
</dbReference>
<dbReference type="PROSITE" id="PS50075">
    <property type="entry name" value="CARRIER"/>
    <property type="match status" value="1"/>
</dbReference>
<dbReference type="Pfam" id="PF13671">
    <property type="entry name" value="AAA_33"/>
    <property type="match status" value="1"/>
</dbReference>
<accession>A0A9P8W116</accession>
<reference evidence="14 15" key="1">
    <citation type="journal article" date="2021" name="Nat. Commun.">
        <title>Genetic determinants of endophytism in the Arabidopsis root mycobiome.</title>
        <authorList>
            <person name="Mesny F."/>
            <person name="Miyauchi S."/>
            <person name="Thiergart T."/>
            <person name="Pickel B."/>
            <person name="Atanasova L."/>
            <person name="Karlsson M."/>
            <person name="Huettel B."/>
            <person name="Barry K.W."/>
            <person name="Haridas S."/>
            <person name="Chen C."/>
            <person name="Bauer D."/>
            <person name="Andreopoulos W."/>
            <person name="Pangilinan J."/>
            <person name="LaButti K."/>
            <person name="Riley R."/>
            <person name="Lipzen A."/>
            <person name="Clum A."/>
            <person name="Drula E."/>
            <person name="Henrissat B."/>
            <person name="Kohler A."/>
            <person name="Grigoriev I.V."/>
            <person name="Martin F.M."/>
            <person name="Hacquard S."/>
        </authorList>
    </citation>
    <scope>NUCLEOTIDE SEQUENCE [LARGE SCALE GENOMIC DNA]</scope>
    <source>
        <strain evidence="14 15">MPI-CAGE-CH-0241</strain>
    </source>
</reference>
<evidence type="ECO:0000256" key="6">
    <source>
        <dbReference type="ARBA" id="ARBA00022679"/>
    </source>
</evidence>
<dbReference type="OrthoDB" id="429813at2759"/>
<keyword evidence="10" id="KW-0521">NADP</keyword>
<dbReference type="InterPro" id="IPR051414">
    <property type="entry name" value="Adenylate-forming_Reductase"/>
</dbReference>
<evidence type="ECO:0000256" key="9">
    <source>
        <dbReference type="ARBA" id="ARBA00022840"/>
    </source>
</evidence>
<dbReference type="InterPro" id="IPR036736">
    <property type="entry name" value="ACP-like_sf"/>
</dbReference>
<organism evidence="14 15">
    <name type="scientific">Thelonectria olida</name>
    <dbReference type="NCBI Taxonomy" id="1576542"/>
    <lineage>
        <taxon>Eukaryota</taxon>
        <taxon>Fungi</taxon>
        <taxon>Dikarya</taxon>
        <taxon>Ascomycota</taxon>
        <taxon>Pezizomycotina</taxon>
        <taxon>Sordariomycetes</taxon>
        <taxon>Hypocreomycetidae</taxon>
        <taxon>Hypocreales</taxon>
        <taxon>Nectriaceae</taxon>
        <taxon>Thelonectria</taxon>
    </lineage>
</organism>
<dbReference type="InterPro" id="IPR020845">
    <property type="entry name" value="AMP-binding_CS"/>
</dbReference>
<dbReference type="InterPro" id="IPR000873">
    <property type="entry name" value="AMP-dep_synth/lig_dom"/>
</dbReference>
<dbReference type="SUPFAM" id="SSF47336">
    <property type="entry name" value="ACP-like"/>
    <property type="match status" value="1"/>
</dbReference>
<dbReference type="PANTHER" id="PTHR43439:SF2">
    <property type="entry name" value="ENZYME, PUTATIVE (JCVI)-RELATED"/>
    <property type="match status" value="1"/>
</dbReference>
<evidence type="ECO:0000256" key="5">
    <source>
        <dbReference type="ARBA" id="ARBA00022553"/>
    </source>
</evidence>
<dbReference type="PANTHER" id="PTHR43439">
    <property type="entry name" value="PHENYLACETATE-COENZYME A LIGASE"/>
    <property type="match status" value="1"/>
</dbReference>
<dbReference type="Pfam" id="PF23562">
    <property type="entry name" value="AMP-binding_C_3"/>
    <property type="match status" value="1"/>
</dbReference>
<protein>
    <recommendedName>
        <fullName evidence="3">gluconokinase</fullName>
        <ecNumber evidence="3">2.7.1.12</ecNumber>
    </recommendedName>
    <alternativeName>
        <fullName evidence="11">Gluconate kinase</fullName>
    </alternativeName>
</protein>
<dbReference type="SUPFAM" id="SSF52540">
    <property type="entry name" value="P-loop containing nucleoside triphosphate hydrolases"/>
    <property type="match status" value="1"/>
</dbReference>
<evidence type="ECO:0000256" key="2">
    <source>
        <dbReference type="ARBA" id="ARBA00008420"/>
    </source>
</evidence>
<gene>
    <name evidence="14" type="ORF">B0T10DRAFT_574411</name>
</gene>
<keyword evidence="6" id="KW-0808">Transferase</keyword>
<evidence type="ECO:0000256" key="10">
    <source>
        <dbReference type="ARBA" id="ARBA00022857"/>
    </source>
</evidence>
<dbReference type="GO" id="GO:0005975">
    <property type="term" value="P:carbohydrate metabolic process"/>
    <property type="evidence" value="ECO:0007669"/>
    <property type="project" value="InterPro"/>
</dbReference>
<evidence type="ECO:0000256" key="1">
    <source>
        <dbReference type="ARBA" id="ARBA00004875"/>
    </source>
</evidence>
<evidence type="ECO:0000256" key="4">
    <source>
        <dbReference type="ARBA" id="ARBA00022450"/>
    </source>
</evidence>
<comment type="catalytic activity">
    <reaction evidence="12">
        <text>D-gluconate + ATP = 6-phospho-D-gluconate + ADP + H(+)</text>
        <dbReference type="Rhea" id="RHEA:19433"/>
        <dbReference type="ChEBI" id="CHEBI:15378"/>
        <dbReference type="ChEBI" id="CHEBI:18391"/>
        <dbReference type="ChEBI" id="CHEBI:30616"/>
        <dbReference type="ChEBI" id="CHEBI:58759"/>
        <dbReference type="ChEBI" id="CHEBI:456216"/>
        <dbReference type="EC" id="2.7.1.12"/>
    </reaction>
</comment>
<evidence type="ECO:0000256" key="8">
    <source>
        <dbReference type="ARBA" id="ARBA00022777"/>
    </source>
</evidence>
<feature type="domain" description="Carrier" evidence="13">
    <location>
        <begin position="564"/>
        <end position="643"/>
    </location>
</feature>
<proteinExistence type="inferred from homology"/>
<keyword evidence="15" id="KW-1185">Reference proteome</keyword>
<evidence type="ECO:0000313" key="15">
    <source>
        <dbReference type="Proteomes" id="UP000777438"/>
    </source>
</evidence>
<dbReference type="Gene3D" id="3.40.50.12780">
    <property type="entry name" value="N-terminal domain of ligase-like"/>
    <property type="match status" value="1"/>
</dbReference>
<dbReference type="InterPro" id="IPR013120">
    <property type="entry name" value="FAR_NAD-bd"/>
</dbReference>
<name>A0A9P8W116_9HYPO</name>
<dbReference type="Proteomes" id="UP000777438">
    <property type="component" value="Unassembled WGS sequence"/>
</dbReference>
<dbReference type="GO" id="GO:0005524">
    <property type="term" value="F:ATP binding"/>
    <property type="evidence" value="ECO:0007669"/>
    <property type="project" value="UniProtKB-KW"/>
</dbReference>
<evidence type="ECO:0000256" key="7">
    <source>
        <dbReference type="ARBA" id="ARBA00022741"/>
    </source>
</evidence>
<dbReference type="CDD" id="cd02021">
    <property type="entry name" value="GntK"/>
    <property type="match status" value="1"/>
</dbReference>
<dbReference type="InterPro" id="IPR042099">
    <property type="entry name" value="ANL_N_sf"/>
</dbReference>
<dbReference type="Gene3D" id="1.10.1200.10">
    <property type="entry name" value="ACP-like"/>
    <property type="match status" value="1"/>
</dbReference>
<dbReference type="Pfam" id="PF00550">
    <property type="entry name" value="PP-binding"/>
    <property type="match status" value="1"/>
</dbReference>
<dbReference type="SUPFAM" id="SSF51735">
    <property type="entry name" value="NAD(P)-binding Rossmann-fold domains"/>
    <property type="match status" value="1"/>
</dbReference>
<dbReference type="Pfam" id="PF00501">
    <property type="entry name" value="AMP-binding"/>
    <property type="match status" value="1"/>
</dbReference>
<dbReference type="Pfam" id="PF07993">
    <property type="entry name" value="NAD_binding_4"/>
    <property type="match status" value="1"/>
</dbReference>
<evidence type="ECO:0000256" key="11">
    <source>
        <dbReference type="ARBA" id="ARBA00029835"/>
    </source>
</evidence>
<keyword evidence="8" id="KW-0418">Kinase</keyword>
<dbReference type="InterPro" id="IPR006001">
    <property type="entry name" value="Therm_gnt_kin"/>
</dbReference>
<dbReference type="SUPFAM" id="SSF56801">
    <property type="entry name" value="Acetyl-CoA synthetase-like"/>
    <property type="match status" value="1"/>
</dbReference>
<dbReference type="Gene3D" id="3.40.50.720">
    <property type="entry name" value="NAD(P)-binding Rossmann-like Domain"/>
    <property type="match status" value="1"/>
</dbReference>
<comment type="caution">
    <text evidence="14">The sequence shown here is derived from an EMBL/GenBank/DDBJ whole genome shotgun (WGS) entry which is preliminary data.</text>
</comment>
<dbReference type="InterPro" id="IPR009081">
    <property type="entry name" value="PP-bd_ACP"/>
</dbReference>
<comment type="pathway">
    <text evidence="1">Carbohydrate acid metabolism; D-gluconate degradation.</text>
</comment>